<reference evidence="1" key="2">
    <citation type="submission" date="2023-01" db="EMBL/GenBank/DDBJ databases">
        <authorList>
            <person name="Sun Q."/>
            <person name="Evtushenko L."/>
        </authorList>
    </citation>
    <scope>NUCLEOTIDE SEQUENCE</scope>
    <source>
        <strain evidence="1">VKM B-1606</strain>
    </source>
</reference>
<accession>A0A9W6IXX2</accession>
<organism evidence="1 2">
    <name type="scientific">Methylopila capsulata</name>
    <dbReference type="NCBI Taxonomy" id="61654"/>
    <lineage>
        <taxon>Bacteria</taxon>
        <taxon>Pseudomonadati</taxon>
        <taxon>Pseudomonadota</taxon>
        <taxon>Alphaproteobacteria</taxon>
        <taxon>Hyphomicrobiales</taxon>
        <taxon>Methylopilaceae</taxon>
        <taxon>Methylopila</taxon>
    </lineage>
</organism>
<name>A0A9W6IXX2_9HYPH</name>
<reference evidence="1" key="1">
    <citation type="journal article" date="2014" name="Int. J. Syst. Evol. Microbiol.">
        <title>Complete genome sequence of Corynebacterium casei LMG S-19264T (=DSM 44701T), isolated from a smear-ripened cheese.</title>
        <authorList>
            <consortium name="US DOE Joint Genome Institute (JGI-PGF)"/>
            <person name="Walter F."/>
            <person name="Albersmeier A."/>
            <person name="Kalinowski J."/>
            <person name="Ruckert C."/>
        </authorList>
    </citation>
    <scope>NUCLEOTIDE SEQUENCE</scope>
    <source>
        <strain evidence="1">VKM B-1606</strain>
    </source>
</reference>
<evidence type="ECO:0000313" key="1">
    <source>
        <dbReference type="EMBL" id="GLK57604.1"/>
    </source>
</evidence>
<dbReference type="AlphaFoldDB" id="A0A9W6IXX2"/>
<proteinExistence type="predicted"/>
<dbReference type="Proteomes" id="UP001143400">
    <property type="component" value="Unassembled WGS sequence"/>
</dbReference>
<dbReference type="EMBL" id="BSFF01000010">
    <property type="protein sequence ID" value="GLK57604.1"/>
    <property type="molecule type" value="Genomic_DNA"/>
</dbReference>
<sequence>MRWEMPRETASAWKFWTQASKPAPSLPPHCAADAVPTDNAAPRLIKPALRSFVVMRMSSPPRLMFVHDVYGTRHDANADIKSAPAAF</sequence>
<comment type="caution">
    <text evidence="1">The sequence shown here is derived from an EMBL/GenBank/DDBJ whole genome shotgun (WGS) entry which is preliminary data.</text>
</comment>
<protein>
    <submittedName>
        <fullName evidence="1">Uncharacterized protein</fullName>
    </submittedName>
</protein>
<evidence type="ECO:0000313" key="2">
    <source>
        <dbReference type="Proteomes" id="UP001143400"/>
    </source>
</evidence>
<gene>
    <name evidence="1" type="ORF">GCM10008170_36240</name>
</gene>